<keyword evidence="3" id="KW-0344">Guanine-nucleotide releasing factor</keyword>
<dbReference type="InterPro" id="IPR019747">
    <property type="entry name" value="FERM_CS"/>
</dbReference>
<dbReference type="InterPro" id="IPR014352">
    <property type="entry name" value="FERM/acyl-CoA-bd_prot_sf"/>
</dbReference>
<feature type="compositionally biased region" description="Polar residues" evidence="7">
    <location>
        <begin position="423"/>
        <end position="439"/>
    </location>
</feature>
<dbReference type="PANTHER" id="PTHR45858:SF5">
    <property type="entry name" value="MOESIN_EZRIN_RADIXIN HOMOLOG 1"/>
    <property type="match status" value="1"/>
</dbReference>
<dbReference type="InterPro" id="IPR000299">
    <property type="entry name" value="FERM_domain"/>
</dbReference>
<evidence type="ECO:0000256" key="3">
    <source>
        <dbReference type="ARBA" id="ARBA00022658"/>
    </source>
</evidence>
<dbReference type="CDD" id="cd01220">
    <property type="entry name" value="PH1_FARP1-like"/>
    <property type="match status" value="1"/>
</dbReference>
<dbReference type="SMART" id="SM00295">
    <property type="entry name" value="B41"/>
    <property type="match status" value="1"/>
</dbReference>
<dbReference type="Gene3D" id="1.20.80.10">
    <property type="match status" value="1"/>
</dbReference>
<feature type="domain" description="PH" evidence="8">
    <location>
        <begin position="953"/>
        <end position="1048"/>
    </location>
</feature>
<dbReference type="PRINTS" id="PR00661">
    <property type="entry name" value="ERMFAMILY"/>
</dbReference>
<dbReference type="SUPFAM" id="SSF47031">
    <property type="entry name" value="Second domain of FERM"/>
    <property type="match status" value="1"/>
</dbReference>
<evidence type="ECO:0000259" key="8">
    <source>
        <dbReference type="PROSITE" id="PS50003"/>
    </source>
</evidence>
<dbReference type="SMART" id="SM00233">
    <property type="entry name" value="PH"/>
    <property type="match status" value="2"/>
</dbReference>
<evidence type="ECO:0000259" key="10">
    <source>
        <dbReference type="PROSITE" id="PS50057"/>
    </source>
</evidence>
<dbReference type="PROSITE" id="PS00661">
    <property type="entry name" value="FERM_2"/>
    <property type="match status" value="1"/>
</dbReference>
<feature type="domain" description="FERM" evidence="10">
    <location>
        <begin position="93"/>
        <end position="380"/>
    </location>
</feature>
<feature type="compositionally biased region" description="Basic and acidic residues" evidence="7">
    <location>
        <begin position="483"/>
        <end position="493"/>
    </location>
</feature>
<feature type="domain" description="DH" evidence="9">
    <location>
        <begin position="577"/>
        <end position="758"/>
    </location>
</feature>
<dbReference type="SMART" id="SM00325">
    <property type="entry name" value="RhoGEF"/>
    <property type="match status" value="1"/>
</dbReference>
<dbReference type="SMART" id="SM01196">
    <property type="entry name" value="FERM_C"/>
    <property type="match status" value="1"/>
</dbReference>
<dbReference type="SUPFAM" id="SSF48065">
    <property type="entry name" value="DBL homology domain (DH-domain)"/>
    <property type="match status" value="1"/>
</dbReference>
<dbReference type="InterPro" id="IPR018980">
    <property type="entry name" value="FERM_PH-like_C"/>
</dbReference>
<dbReference type="InterPro" id="IPR000219">
    <property type="entry name" value="DH_dom"/>
</dbReference>
<dbReference type="InterPro" id="IPR029071">
    <property type="entry name" value="Ubiquitin-like_domsf"/>
</dbReference>
<dbReference type="PROSITE" id="PS00660">
    <property type="entry name" value="FERM_1"/>
    <property type="match status" value="1"/>
</dbReference>
<evidence type="ECO:0000313" key="11">
    <source>
        <dbReference type="EMBL" id="JAP83922.1"/>
    </source>
</evidence>
<dbReference type="Pfam" id="PF08736">
    <property type="entry name" value="FA"/>
    <property type="match status" value="1"/>
</dbReference>
<protein>
    <recommendedName>
        <fullName evidence="2">Moesin/ezrin/radixin homolog 1</fullName>
    </recommendedName>
</protein>
<dbReference type="FunFam" id="2.30.29.30:FF:000002">
    <property type="entry name" value="Band 4.1-like protein 5 isoform 1"/>
    <property type="match status" value="1"/>
</dbReference>
<evidence type="ECO:0000256" key="7">
    <source>
        <dbReference type="SAM" id="MobiDB-lite"/>
    </source>
</evidence>
<dbReference type="FunFam" id="2.30.29.30:FF:000046">
    <property type="entry name" value="FERM, RhoGEF and pleckstrin domain-containing protein 1"/>
    <property type="match status" value="1"/>
</dbReference>
<dbReference type="PANTHER" id="PTHR45858">
    <property type="entry name" value="FERM DOMAIN CONTAINING PROTEIN"/>
    <property type="match status" value="1"/>
</dbReference>
<dbReference type="SUPFAM" id="SSF54236">
    <property type="entry name" value="Ubiquitin-like"/>
    <property type="match status" value="1"/>
</dbReference>
<dbReference type="Gene3D" id="1.20.900.10">
    <property type="entry name" value="Dbl homology (DH) domain"/>
    <property type="match status" value="1"/>
</dbReference>
<dbReference type="FunFam" id="1.20.80.10:FF:000001">
    <property type="entry name" value="Erythrocyte membrane protein band 4.1"/>
    <property type="match status" value="1"/>
</dbReference>
<dbReference type="Pfam" id="PF09379">
    <property type="entry name" value="FERM_N"/>
    <property type="match status" value="1"/>
</dbReference>
<feature type="region of interest" description="Disordered" evidence="7">
    <location>
        <begin position="423"/>
        <end position="516"/>
    </location>
</feature>
<dbReference type="InterPro" id="IPR018979">
    <property type="entry name" value="FERM_N"/>
</dbReference>
<evidence type="ECO:0000256" key="2">
    <source>
        <dbReference type="ARBA" id="ARBA00022025"/>
    </source>
</evidence>
<dbReference type="PROSITE" id="PS50057">
    <property type="entry name" value="FERM_3"/>
    <property type="match status" value="1"/>
</dbReference>
<dbReference type="EMBL" id="GEDV01004635">
    <property type="protein sequence ID" value="JAP83922.1"/>
    <property type="molecule type" value="Transcribed_RNA"/>
</dbReference>
<proteinExistence type="predicted"/>
<dbReference type="GO" id="GO:0009887">
    <property type="term" value="P:animal organ morphogenesis"/>
    <property type="evidence" value="ECO:0007669"/>
    <property type="project" value="UniProtKB-ARBA"/>
</dbReference>
<feature type="compositionally biased region" description="Basic and acidic residues" evidence="7">
    <location>
        <begin position="457"/>
        <end position="468"/>
    </location>
</feature>
<dbReference type="PRINTS" id="PR00935">
    <property type="entry name" value="BAND41"/>
</dbReference>
<dbReference type="GO" id="GO:0008092">
    <property type="term" value="F:cytoskeletal protein binding"/>
    <property type="evidence" value="ECO:0007669"/>
    <property type="project" value="InterPro"/>
</dbReference>
<dbReference type="InterPro" id="IPR011993">
    <property type="entry name" value="PH-like_dom_sf"/>
</dbReference>
<comment type="subcellular location">
    <subcellularLocation>
        <location evidence="1">Cell junction</location>
        <location evidence="1">Adherens junction</location>
    </subcellularLocation>
    <subcellularLocation>
        <location evidence="6">Cell projection</location>
        <location evidence="6">Rhabdomere</location>
    </subcellularLocation>
</comment>
<dbReference type="InterPro" id="IPR000798">
    <property type="entry name" value="Ez/rad/moesin-like"/>
</dbReference>
<reference evidence="11" key="1">
    <citation type="journal article" date="2016" name="Ticks Tick Borne Dis.">
        <title>De novo assembly and annotation of the salivary gland transcriptome of Rhipicephalus appendiculatus male and female ticks during blood feeding.</title>
        <authorList>
            <person name="de Castro M.H."/>
            <person name="de Klerk D."/>
            <person name="Pienaar R."/>
            <person name="Latif A.A."/>
            <person name="Rees D.J."/>
            <person name="Mans B.J."/>
        </authorList>
    </citation>
    <scope>NUCLEOTIDE SEQUENCE</scope>
    <source>
        <tissue evidence="11">Salivary glands</tissue>
    </source>
</reference>
<dbReference type="CDD" id="cd13193">
    <property type="entry name" value="FERM_C_FARP1-like"/>
    <property type="match status" value="1"/>
</dbReference>
<dbReference type="CDD" id="cd14473">
    <property type="entry name" value="FERM_B-lobe"/>
    <property type="match status" value="1"/>
</dbReference>
<dbReference type="CDD" id="cd13235">
    <property type="entry name" value="PH2_FARP1-like"/>
    <property type="match status" value="1"/>
</dbReference>
<dbReference type="Pfam" id="PF00169">
    <property type="entry name" value="PH"/>
    <property type="match status" value="2"/>
</dbReference>
<dbReference type="InterPro" id="IPR001849">
    <property type="entry name" value="PH_domain"/>
</dbReference>
<sequence>MICVRPPRAASSTGKCYGTPGSVKRPWGLAGSVVKMCLYGGTHEPSPSGVCKFCRRFVGWRRTMSRRALGSTSGTYHVQASESARDAKNVKTLRCIVFFLDDSQHTFDVEKRSKGQVLFDLVFRHSELVEKDYFGLQFSEKASAIDGMRWLDPVKSIKKQMKVGPPYLLYFRVKFYVSDPSKLQEEWTRYYFFLQLKKDILEGRLVIPPATAALLASYAVQSELGDYNPDDHKHGYLADMRLVPHQTEELEEKIAELHKLHKGQNSADAEFNFLEHAKRLDMYGVDLHKARVRDSTQAEIQLGVTSYGLVVFQNNIRINTFSWAKIRKLSFKRKRFLIKLHPEGYGYYKDTVEYFFESRNECKNFWKKCIENHAFFRCTEVKKSPRQKARLFSRGSSFRYSGRTQKQIVEYVRENYVKRQPFQRSTSLRLPSHGSAGTSDNEENIQSAAAATSEPSSPRRDTSHDTPRLTEGAVTPSQDTDDNISHDSYRLEEGDSSIAAPTPSADNSIALDLSPPTTLPVCSSPSTACMKEEHSPEQVSPPNNNNNLHCVNNDGTLSTSCYTQDLAGDGCKKMFPVEYFISKELLMTERSYKKDLEVVVVAFREWAEKIGSSETGSLFSLLAPIYKLHCGLLHELEQQMASWDSKTVSPPAQGIGALMLDYLHLLELDERYLDALPHILERLYTGPHCEQLCREFELLRDCYLPLSLFLLRPVHRIFHYCTLFERLHNCYPPNHADIACSQEMLQQLRRFTTCHKEALHRLENHIKMTELERDLLGLDNLIQPGREFVREGCLQKLSRKGYQQRMFFLFSDMLVYASRVSSSGPRLQFKVHGQLPLQGLMVEETEPKAEAAFRFTIYAANRALMVAAGSEEERQRWIHDLCDCIEMARDHKGLYYTSLKSCHSSDERLDRSGSESTRHSNSASSPVHATTTLHLCWHRNTSIGRCQYQQAFLHYLSGYLLRKFKNSSGWQKLWVVFSNFCLFFYKSYQESVPLASLPLLGYTVAQPGDQMGKQHVFKLQYRSHVYFFRAESEYAYQRWMHVISSAAVKKA</sequence>
<dbReference type="GO" id="GO:0048731">
    <property type="term" value="P:system development"/>
    <property type="evidence" value="ECO:0007669"/>
    <property type="project" value="UniProtKB-ARBA"/>
</dbReference>
<dbReference type="Pfam" id="PF00373">
    <property type="entry name" value="FERM_M"/>
    <property type="match status" value="1"/>
</dbReference>
<dbReference type="PROSITE" id="PS50003">
    <property type="entry name" value="PH_DOMAIN"/>
    <property type="match status" value="2"/>
</dbReference>
<name>A0A131YZE4_RHIAP</name>
<keyword evidence="5" id="KW-0965">Cell junction</keyword>
<dbReference type="Gene3D" id="3.10.20.90">
    <property type="entry name" value="Phosphatidylinositol 3-kinase Catalytic Subunit, Chain A, domain 1"/>
    <property type="match status" value="1"/>
</dbReference>
<dbReference type="Gene3D" id="2.30.29.30">
    <property type="entry name" value="Pleckstrin-homology domain (PH domain)/Phosphotyrosine-binding domain (PTB)"/>
    <property type="match status" value="3"/>
</dbReference>
<dbReference type="InterPro" id="IPR019748">
    <property type="entry name" value="FERM_central"/>
</dbReference>
<organism evidence="11">
    <name type="scientific">Rhipicephalus appendiculatus</name>
    <name type="common">Brown ear tick</name>
    <dbReference type="NCBI Taxonomy" id="34631"/>
    <lineage>
        <taxon>Eukaryota</taxon>
        <taxon>Metazoa</taxon>
        <taxon>Ecdysozoa</taxon>
        <taxon>Arthropoda</taxon>
        <taxon>Chelicerata</taxon>
        <taxon>Arachnida</taxon>
        <taxon>Acari</taxon>
        <taxon>Parasitiformes</taxon>
        <taxon>Ixodida</taxon>
        <taxon>Ixodoidea</taxon>
        <taxon>Ixodidae</taxon>
        <taxon>Rhipicephalinae</taxon>
        <taxon>Rhipicephalus</taxon>
        <taxon>Rhipicephalus</taxon>
    </lineage>
</organism>
<keyword evidence="4" id="KW-0677">Repeat</keyword>
<evidence type="ECO:0000256" key="6">
    <source>
        <dbReference type="ARBA" id="ARBA00043944"/>
    </source>
</evidence>
<dbReference type="Pfam" id="PF09380">
    <property type="entry name" value="FERM_C"/>
    <property type="match status" value="1"/>
</dbReference>
<dbReference type="InterPro" id="IPR051835">
    <property type="entry name" value="RAC1-GEF"/>
</dbReference>
<dbReference type="AlphaFoldDB" id="A0A131YZE4"/>
<dbReference type="InterPro" id="IPR014847">
    <property type="entry name" value="FA"/>
</dbReference>
<dbReference type="PROSITE" id="PS50010">
    <property type="entry name" value="DH_2"/>
    <property type="match status" value="1"/>
</dbReference>
<dbReference type="Pfam" id="PF00621">
    <property type="entry name" value="RhoGEF"/>
    <property type="match status" value="1"/>
</dbReference>
<dbReference type="InterPro" id="IPR035963">
    <property type="entry name" value="FERM_2"/>
</dbReference>
<evidence type="ECO:0000256" key="4">
    <source>
        <dbReference type="ARBA" id="ARBA00022737"/>
    </source>
</evidence>
<dbReference type="GO" id="GO:0005912">
    <property type="term" value="C:adherens junction"/>
    <property type="evidence" value="ECO:0007669"/>
    <property type="project" value="UniProtKB-SubCell"/>
</dbReference>
<evidence type="ECO:0000256" key="1">
    <source>
        <dbReference type="ARBA" id="ARBA00004536"/>
    </source>
</evidence>
<dbReference type="InterPro" id="IPR041788">
    <property type="entry name" value="FARP1/FARP2/FRMD7_FERM_C"/>
</dbReference>
<evidence type="ECO:0000256" key="5">
    <source>
        <dbReference type="ARBA" id="ARBA00022949"/>
    </source>
</evidence>
<dbReference type="InterPro" id="IPR035899">
    <property type="entry name" value="DBL_dom_sf"/>
</dbReference>
<dbReference type="GO" id="GO:0005085">
    <property type="term" value="F:guanyl-nucleotide exchange factor activity"/>
    <property type="evidence" value="ECO:0007669"/>
    <property type="project" value="UniProtKB-KW"/>
</dbReference>
<evidence type="ECO:0000259" key="9">
    <source>
        <dbReference type="PROSITE" id="PS50010"/>
    </source>
</evidence>
<feature type="domain" description="PH" evidence="8">
    <location>
        <begin position="787"/>
        <end position="886"/>
    </location>
</feature>
<dbReference type="SMART" id="SM01195">
    <property type="entry name" value="FA"/>
    <property type="match status" value="1"/>
</dbReference>
<dbReference type="InterPro" id="IPR019749">
    <property type="entry name" value="Band_41_domain"/>
</dbReference>
<dbReference type="FunFam" id="3.10.20.90:FF:000039">
    <property type="entry name" value="Tyrosine-protein phosphatase non-receptor type"/>
    <property type="match status" value="1"/>
</dbReference>
<accession>A0A131YZE4</accession>
<dbReference type="CDD" id="cd17100">
    <property type="entry name" value="FERM_F1_PTPN3_like"/>
    <property type="match status" value="1"/>
</dbReference>
<dbReference type="GO" id="GO:0071944">
    <property type="term" value="C:cell periphery"/>
    <property type="evidence" value="ECO:0007669"/>
    <property type="project" value="UniProtKB-ARBA"/>
</dbReference>
<dbReference type="SUPFAM" id="SSF50729">
    <property type="entry name" value="PH domain-like"/>
    <property type="match status" value="3"/>
</dbReference>
<feature type="compositionally biased region" description="Low complexity" evidence="7">
    <location>
        <begin position="447"/>
        <end position="456"/>
    </location>
</feature>